<evidence type="ECO:0000313" key="4">
    <source>
        <dbReference type="Proteomes" id="UP000621390"/>
    </source>
</evidence>
<evidence type="ECO:0000313" key="2">
    <source>
        <dbReference type="EMBL" id="MBJ7266305.1"/>
    </source>
</evidence>
<dbReference type="EMBL" id="JAEMOS010000012">
    <property type="protein sequence ID" value="MBJ7266305.1"/>
    <property type="molecule type" value="Genomic_DNA"/>
</dbReference>
<dbReference type="EMBL" id="JAEMOP010000009">
    <property type="protein sequence ID" value="MBJ7316539.1"/>
    <property type="molecule type" value="Genomic_DNA"/>
</dbReference>
<gene>
    <name evidence="2" type="ORF">JHC10_05025</name>
    <name evidence="3" type="ORF">JHC11_11150</name>
</gene>
<proteinExistence type="predicted"/>
<dbReference type="AlphaFoldDB" id="A0A8I1G684"/>
<dbReference type="PIRSF" id="PIRSF021700">
    <property type="entry name" value="3_dmu_93_MTrfase"/>
    <property type="match status" value="1"/>
</dbReference>
<dbReference type="RefSeq" id="WP_199494040.1">
    <property type="nucleotide sequence ID" value="NZ_JAEMOO010000005.1"/>
</dbReference>
<reference evidence="3 5" key="1">
    <citation type="submission" date="2020-09" db="EMBL/GenBank/DDBJ databases">
        <title>Draft Genomes of Bacterial Isolates from North Pond Shallow Sediments.</title>
        <authorList>
            <person name="Kiel Reese B."/>
            <person name="Mullis M."/>
            <person name="Weisend R.E."/>
        </authorList>
    </citation>
    <scope>NUCLEOTIDE SEQUENCE</scope>
    <source>
        <strain evidence="3">KJE-2</strain>
        <strain evidence="2 5">KJE-3</strain>
    </source>
</reference>
<dbReference type="PANTHER" id="PTHR33990">
    <property type="entry name" value="PROTEIN YJDN-RELATED"/>
    <property type="match status" value="1"/>
</dbReference>
<evidence type="ECO:0000259" key="1">
    <source>
        <dbReference type="Pfam" id="PF06983"/>
    </source>
</evidence>
<dbReference type="Gene3D" id="3.30.720.100">
    <property type="match status" value="1"/>
</dbReference>
<dbReference type="Pfam" id="PF06983">
    <property type="entry name" value="3-dmu-9_3-mt"/>
    <property type="match status" value="1"/>
</dbReference>
<name>A0A8I1G684_9GAMM</name>
<dbReference type="SUPFAM" id="SSF54593">
    <property type="entry name" value="Glyoxalase/Bleomycin resistance protein/Dihydroxybiphenyl dioxygenase"/>
    <property type="match status" value="1"/>
</dbReference>
<dbReference type="Gene3D" id="3.30.720.110">
    <property type="match status" value="1"/>
</dbReference>
<dbReference type="Proteomes" id="UP000655994">
    <property type="component" value="Unassembled WGS sequence"/>
</dbReference>
<evidence type="ECO:0000313" key="5">
    <source>
        <dbReference type="Proteomes" id="UP000655994"/>
    </source>
</evidence>
<dbReference type="PANTHER" id="PTHR33990:SF4">
    <property type="entry name" value="PHNB-LIKE DOMAIN-CONTAINING PROTEIN"/>
    <property type="match status" value="1"/>
</dbReference>
<organism evidence="3 4">
    <name type="scientific">Idiomarina abyssalis</name>
    <dbReference type="NCBI Taxonomy" id="86102"/>
    <lineage>
        <taxon>Bacteria</taxon>
        <taxon>Pseudomonadati</taxon>
        <taxon>Pseudomonadota</taxon>
        <taxon>Gammaproteobacteria</taxon>
        <taxon>Alteromonadales</taxon>
        <taxon>Idiomarinaceae</taxon>
        <taxon>Idiomarina</taxon>
    </lineage>
</organism>
<accession>A0A8I1G684</accession>
<sequence>MKSITTTLMFVREQAGKAEEAIKLYTSVFPNSKVIDIQYYGADEPEPKGSVKLARFRINGVEFMARDSHLDHRFSFTPSMSLHVECESESEIQDAFTTLAKGGVELMPLDNYGFSEKFGWLNDKYGVSWQFNLSEE</sequence>
<comment type="caution">
    <text evidence="3">The sequence shown here is derived from an EMBL/GenBank/DDBJ whole genome shotgun (WGS) entry which is preliminary data.</text>
</comment>
<evidence type="ECO:0000313" key="3">
    <source>
        <dbReference type="EMBL" id="MBJ7316539.1"/>
    </source>
</evidence>
<dbReference type="InterPro" id="IPR009725">
    <property type="entry name" value="3_dmu_93_MTrfase"/>
</dbReference>
<protein>
    <submittedName>
        <fullName evidence="3">VOC family protein</fullName>
    </submittedName>
</protein>
<dbReference type="CDD" id="cd06588">
    <property type="entry name" value="PhnB_like"/>
    <property type="match status" value="1"/>
</dbReference>
<dbReference type="Proteomes" id="UP000621390">
    <property type="component" value="Unassembled WGS sequence"/>
</dbReference>
<feature type="domain" description="PhnB-like" evidence="1">
    <location>
        <begin position="3"/>
        <end position="130"/>
    </location>
</feature>
<keyword evidence="5" id="KW-1185">Reference proteome</keyword>
<dbReference type="InterPro" id="IPR029068">
    <property type="entry name" value="Glyas_Bleomycin-R_OHBP_Dase"/>
</dbReference>
<dbReference type="InterPro" id="IPR028973">
    <property type="entry name" value="PhnB-like"/>
</dbReference>